<protein>
    <recommendedName>
        <fullName evidence="16 18">UvrABC system protein A</fullName>
        <shortName evidence="18">UvrA protein</shortName>
    </recommendedName>
    <alternativeName>
        <fullName evidence="17 18">Excinuclease ABC subunit A</fullName>
    </alternativeName>
</protein>
<feature type="compositionally biased region" description="Low complexity" evidence="19">
    <location>
        <begin position="987"/>
        <end position="1001"/>
    </location>
</feature>
<evidence type="ECO:0000256" key="7">
    <source>
        <dbReference type="ARBA" id="ARBA00022769"/>
    </source>
</evidence>
<dbReference type="InterPro" id="IPR041102">
    <property type="entry name" value="UvrA_inter"/>
</dbReference>
<dbReference type="GO" id="GO:0008270">
    <property type="term" value="F:zinc ion binding"/>
    <property type="evidence" value="ECO:0007669"/>
    <property type="project" value="UniProtKB-UniRule"/>
</dbReference>
<keyword evidence="13 18" id="KW-0234">DNA repair</keyword>
<feature type="binding site" evidence="18">
    <location>
        <begin position="650"/>
        <end position="657"/>
    </location>
    <ligand>
        <name>ATP</name>
        <dbReference type="ChEBI" id="CHEBI:30616"/>
    </ligand>
</feature>
<evidence type="ECO:0000256" key="2">
    <source>
        <dbReference type="ARBA" id="ARBA00022490"/>
    </source>
</evidence>
<keyword evidence="5 18" id="KW-0547">Nucleotide-binding</keyword>
<accession>A0A1I3J9F1</accession>
<dbReference type="PANTHER" id="PTHR43152:SF3">
    <property type="entry name" value="UVRABC SYSTEM PROTEIN A"/>
    <property type="match status" value="1"/>
</dbReference>
<keyword evidence="4 18" id="KW-0677">Repeat</keyword>
<evidence type="ECO:0000256" key="3">
    <source>
        <dbReference type="ARBA" id="ARBA00022723"/>
    </source>
</evidence>
<evidence type="ECO:0000256" key="12">
    <source>
        <dbReference type="ARBA" id="ARBA00023125"/>
    </source>
</evidence>
<evidence type="ECO:0000256" key="15">
    <source>
        <dbReference type="ARBA" id="ARBA00038000"/>
    </source>
</evidence>
<comment type="subunit">
    <text evidence="18">Forms a heterotetramer with UvrB during the search for lesions.</text>
</comment>
<feature type="domain" description="ABC transporter" evidence="20">
    <location>
        <begin position="618"/>
        <end position="946"/>
    </location>
</feature>
<dbReference type="Gene3D" id="3.30.1490.20">
    <property type="entry name" value="ATP-grasp fold, A domain"/>
    <property type="match status" value="1"/>
</dbReference>
<evidence type="ECO:0000256" key="6">
    <source>
        <dbReference type="ARBA" id="ARBA00022763"/>
    </source>
</evidence>
<dbReference type="RefSeq" id="WP_091114078.1">
    <property type="nucleotide sequence ID" value="NZ_BKAF01000012.1"/>
</dbReference>
<dbReference type="GO" id="GO:0003677">
    <property type="term" value="F:DNA binding"/>
    <property type="evidence" value="ECO:0007669"/>
    <property type="project" value="UniProtKB-UniRule"/>
</dbReference>
<dbReference type="Proteomes" id="UP000198649">
    <property type="component" value="Unassembled WGS sequence"/>
</dbReference>
<evidence type="ECO:0000256" key="4">
    <source>
        <dbReference type="ARBA" id="ARBA00022737"/>
    </source>
</evidence>
<feature type="zinc finger region" description="C4-type" evidence="18">
    <location>
        <begin position="749"/>
        <end position="775"/>
    </location>
</feature>
<dbReference type="InterPro" id="IPR013815">
    <property type="entry name" value="ATP_grasp_subdomain_1"/>
</dbReference>
<dbReference type="HAMAP" id="MF_00205">
    <property type="entry name" value="UvrA"/>
    <property type="match status" value="1"/>
</dbReference>
<keyword evidence="6 18" id="KW-0227">DNA damage</keyword>
<dbReference type="GO" id="GO:0006289">
    <property type="term" value="P:nucleotide-excision repair"/>
    <property type="evidence" value="ECO:0007669"/>
    <property type="project" value="UniProtKB-UniRule"/>
</dbReference>
<dbReference type="GO" id="GO:0016887">
    <property type="term" value="F:ATP hydrolysis activity"/>
    <property type="evidence" value="ECO:0007669"/>
    <property type="project" value="InterPro"/>
</dbReference>
<dbReference type="PANTHER" id="PTHR43152">
    <property type="entry name" value="UVRABC SYSTEM PROTEIN A"/>
    <property type="match status" value="1"/>
</dbReference>
<dbReference type="CDD" id="cd03270">
    <property type="entry name" value="ABC_UvrA_I"/>
    <property type="match status" value="1"/>
</dbReference>
<dbReference type="InterPro" id="IPR027417">
    <property type="entry name" value="P-loop_NTPase"/>
</dbReference>
<dbReference type="Gene3D" id="1.10.8.280">
    <property type="entry name" value="ABC transporter ATPase domain-like"/>
    <property type="match status" value="1"/>
</dbReference>
<dbReference type="EMBL" id="FOQG01000010">
    <property type="protein sequence ID" value="SFI56535.1"/>
    <property type="molecule type" value="Genomic_DNA"/>
</dbReference>
<keyword evidence="3 18" id="KW-0479">Metal-binding</keyword>
<evidence type="ECO:0000256" key="13">
    <source>
        <dbReference type="ARBA" id="ARBA00023204"/>
    </source>
</evidence>
<evidence type="ECO:0000256" key="16">
    <source>
        <dbReference type="ARBA" id="ARBA00039316"/>
    </source>
</evidence>
<evidence type="ECO:0000256" key="8">
    <source>
        <dbReference type="ARBA" id="ARBA00022771"/>
    </source>
</evidence>
<keyword evidence="10 18" id="KW-0067">ATP-binding</keyword>
<dbReference type="NCBIfam" id="TIGR00630">
    <property type="entry name" value="uvra"/>
    <property type="match status" value="1"/>
</dbReference>
<dbReference type="CDD" id="cd03271">
    <property type="entry name" value="ABC_UvrA_II"/>
    <property type="match status" value="1"/>
</dbReference>
<organism evidence="21 22">
    <name type="scientific">Nocardioides psychrotolerans</name>
    <dbReference type="NCBI Taxonomy" id="1005945"/>
    <lineage>
        <taxon>Bacteria</taxon>
        <taxon>Bacillati</taxon>
        <taxon>Actinomycetota</taxon>
        <taxon>Actinomycetes</taxon>
        <taxon>Propionibacteriales</taxon>
        <taxon>Nocardioidaceae</taxon>
        <taxon>Nocardioides</taxon>
    </lineage>
</organism>
<keyword evidence="2 18" id="KW-0963">Cytoplasm</keyword>
<evidence type="ECO:0000256" key="9">
    <source>
        <dbReference type="ARBA" id="ARBA00022833"/>
    </source>
</evidence>
<dbReference type="Gene3D" id="1.20.1580.10">
    <property type="entry name" value="ABC transporter ATPase like domain"/>
    <property type="match status" value="2"/>
</dbReference>
<evidence type="ECO:0000256" key="1">
    <source>
        <dbReference type="ARBA" id="ARBA00004496"/>
    </source>
</evidence>
<evidence type="ECO:0000256" key="5">
    <source>
        <dbReference type="ARBA" id="ARBA00022741"/>
    </source>
</evidence>
<keyword evidence="7 18" id="KW-0228">DNA excision</keyword>
<evidence type="ECO:0000313" key="22">
    <source>
        <dbReference type="Proteomes" id="UP000198649"/>
    </source>
</evidence>
<evidence type="ECO:0000259" key="20">
    <source>
        <dbReference type="PROSITE" id="PS50893"/>
    </source>
</evidence>
<dbReference type="InterPro" id="IPR003439">
    <property type="entry name" value="ABC_transporter-like_ATP-bd"/>
</dbReference>
<dbReference type="GO" id="GO:0009381">
    <property type="term" value="F:excinuclease ABC activity"/>
    <property type="evidence" value="ECO:0007669"/>
    <property type="project" value="UniProtKB-UniRule"/>
</dbReference>
<evidence type="ECO:0000256" key="10">
    <source>
        <dbReference type="ARBA" id="ARBA00022840"/>
    </source>
</evidence>
<keyword evidence="8 18" id="KW-0863">Zinc-finger</keyword>
<gene>
    <name evidence="18" type="primary">uvrA</name>
    <name evidence="21" type="ORF">SAMN05216561_11049</name>
</gene>
<evidence type="ECO:0000256" key="17">
    <source>
        <dbReference type="ARBA" id="ARBA00042156"/>
    </source>
</evidence>
<comment type="similarity">
    <text evidence="15 18">Belongs to the ABC transporter superfamily. UvrA family.</text>
</comment>
<keyword evidence="12 18" id="KW-0238">DNA-binding</keyword>
<dbReference type="GO" id="GO:0009432">
    <property type="term" value="P:SOS response"/>
    <property type="evidence" value="ECO:0007669"/>
    <property type="project" value="UniProtKB-UniRule"/>
</dbReference>
<dbReference type="GO" id="GO:0009380">
    <property type="term" value="C:excinuclease repair complex"/>
    <property type="evidence" value="ECO:0007669"/>
    <property type="project" value="InterPro"/>
</dbReference>
<dbReference type="SUPFAM" id="SSF52540">
    <property type="entry name" value="P-loop containing nucleoside triphosphate hydrolases"/>
    <property type="match status" value="2"/>
</dbReference>
<feature type="binding site" evidence="18">
    <location>
        <begin position="32"/>
        <end position="39"/>
    </location>
    <ligand>
        <name>ATP</name>
        <dbReference type="ChEBI" id="CHEBI:30616"/>
    </ligand>
</feature>
<keyword evidence="9 18" id="KW-0862">Zinc</keyword>
<evidence type="ECO:0000313" key="21">
    <source>
        <dbReference type="EMBL" id="SFI56535.1"/>
    </source>
</evidence>
<evidence type="ECO:0000256" key="14">
    <source>
        <dbReference type="ARBA" id="ARBA00023236"/>
    </source>
</evidence>
<keyword evidence="11 18" id="KW-0267">Excision nuclease</keyword>
<dbReference type="FunFam" id="1.20.1580.10:FF:000002">
    <property type="entry name" value="UvrABC system protein A"/>
    <property type="match status" value="1"/>
</dbReference>
<evidence type="ECO:0000256" key="19">
    <source>
        <dbReference type="SAM" id="MobiDB-lite"/>
    </source>
</evidence>
<dbReference type="STRING" id="1005945.SAMN05216561_11049"/>
<dbReference type="GO" id="GO:0005737">
    <property type="term" value="C:cytoplasm"/>
    <property type="evidence" value="ECO:0007669"/>
    <property type="project" value="UniProtKB-SubCell"/>
</dbReference>
<dbReference type="NCBIfam" id="NF001503">
    <property type="entry name" value="PRK00349.1"/>
    <property type="match status" value="1"/>
</dbReference>
<dbReference type="InterPro" id="IPR004602">
    <property type="entry name" value="UvrA"/>
</dbReference>
<dbReference type="FunFam" id="1.20.1580.10:FF:000001">
    <property type="entry name" value="UvrABC system protein A"/>
    <property type="match status" value="1"/>
</dbReference>
<dbReference type="PROSITE" id="PS50893">
    <property type="entry name" value="ABC_TRANSPORTER_2"/>
    <property type="match status" value="1"/>
</dbReference>
<evidence type="ECO:0000256" key="18">
    <source>
        <dbReference type="HAMAP-Rule" id="MF_00205"/>
    </source>
</evidence>
<dbReference type="AlphaFoldDB" id="A0A1I3J9F1"/>
<dbReference type="GO" id="GO:0005524">
    <property type="term" value="F:ATP binding"/>
    <property type="evidence" value="ECO:0007669"/>
    <property type="project" value="UniProtKB-UniRule"/>
</dbReference>
<comment type="function">
    <text evidence="18">The UvrABC repair system catalyzes the recognition and processing of DNA lesions. UvrA is an ATPase and a DNA-binding protein. A damage recognition complex composed of 2 UvrA and 2 UvrB subunits scans DNA for abnormalities. When the presence of a lesion has been verified by UvrB, the UvrA molecules dissociate.</text>
</comment>
<evidence type="ECO:0000256" key="11">
    <source>
        <dbReference type="ARBA" id="ARBA00022881"/>
    </source>
</evidence>
<feature type="region of interest" description="Disordered" evidence="19">
    <location>
        <begin position="961"/>
        <end position="1010"/>
    </location>
</feature>
<dbReference type="OrthoDB" id="9809851at2"/>
<comment type="caution">
    <text evidence="18">Lacks conserved residue(s) required for the propagation of feature annotation.</text>
</comment>
<comment type="subcellular location">
    <subcellularLocation>
        <location evidence="1 18">Cytoplasm</location>
    </subcellularLocation>
</comment>
<dbReference type="Gene3D" id="3.40.50.300">
    <property type="entry name" value="P-loop containing nucleotide triphosphate hydrolases"/>
    <property type="match status" value="2"/>
</dbReference>
<reference evidence="21 22" key="1">
    <citation type="submission" date="2016-10" db="EMBL/GenBank/DDBJ databases">
        <authorList>
            <person name="de Groot N.N."/>
        </authorList>
    </citation>
    <scope>NUCLEOTIDE SEQUENCE [LARGE SCALE GENOMIC DNA]</scope>
    <source>
        <strain evidence="21 22">CGMCC 1.11156</strain>
    </source>
</reference>
<sequence>MADQLIIRGAREHNLKDVSLDLPRDSLIVFTGLSGSGKSSLAFDTIFAEGQRRYVESLSAYARQFLGQMDKPDVDFIEGLSPAVSIDQKSTSKNPRSTVGTITEVYDYLRLLYARAGRPHCPTCGAPIERQTPQQIVDKILTLEEGARFQVLAPVIRGRKGEYVELFKQLQTQGFSRARVNGETYSLDELAQKQPSLDKQKKHTIEVVVDRLAVKESSKRRLTDSVETALNLAGGLVLFDFVDLDATSPGRELRFSEKMACPNEHAIDTDDLEPRSFSFNSPFGACPVCSGLGTRMEVDPELVVPDPTATLGEGAIQPWSQAHVADYFLKLMAALGDELGFDLNIPWQDLPAKGQKALLEGHSGKVHVVTRNRYGRERAYYAQFEGVRPYIERRHREAESDTSRERFEGFMREVPCGTCKGSRLKPVSMAVTLGGRNIADVCSMPINETADFLKTLELSSRERQIGEQVLKEIQQRLNFLLDVGLDYLSLDRPSGSLSGGEAQRIRLATQIGAGLVGVLYVLDEPSIGLHQRDNHRLIETLVRLKDLGNTLIVVEHDEDTIKVADWVVDIGPGAGEHGGQVVHSGSVQGLLEHPDSLTGQYLSGRREIPVPEIRRPRTKGRELVVHGAREHNLRDIDVAFPLGLFVAVTGVSGSGKSTLVNDILYTSLAKQIYRSRTIPGRHQKITGLDHVDKVIHVDQSPIGRTPRSNPATYTGVFDHVRKLFASTPEAKMRGYLQGRFSFNVKGGRCEACSGDGTIKIEMNFLPDVYVPCEVCHGARYNRETLEVHFKGKTIAEVLDMPIEEALDFFAAVPPIARHMQTLVEVGLGYVRLGQPATTLSGGEAQRVKLSSELQKRSTGRTVYVLDEPTTGLHFEDIRKLLLVLGRLVDQGNSVLVIEHNLDVIKTADWLVDMGPEGGSRGGMVVAEGTPEQVAAHPDSFTGQFLAPLLVGREAAQPKRVLPATDAPLPRGARPAATAKAPAKKAAAKQTAKQTADKLAAAAKRKVTSRS</sequence>
<dbReference type="InterPro" id="IPR041552">
    <property type="entry name" value="UvrA_DNA-bd"/>
</dbReference>
<keyword evidence="22" id="KW-1185">Reference proteome</keyword>
<dbReference type="Pfam" id="PF17755">
    <property type="entry name" value="UvrA_DNA-bind"/>
    <property type="match status" value="1"/>
</dbReference>
<dbReference type="PROSITE" id="PS00211">
    <property type="entry name" value="ABC_TRANSPORTER_1"/>
    <property type="match status" value="2"/>
</dbReference>
<dbReference type="InterPro" id="IPR017871">
    <property type="entry name" value="ABC_transporter-like_CS"/>
</dbReference>
<proteinExistence type="inferred from homology"/>
<keyword evidence="14 18" id="KW-0742">SOS response</keyword>
<name>A0A1I3J9F1_9ACTN</name>
<dbReference type="Pfam" id="PF17760">
    <property type="entry name" value="UvrA_inter"/>
    <property type="match status" value="1"/>
</dbReference>